<dbReference type="InterPro" id="IPR052349">
    <property type="entry name" value="Metallo-hydrolase_Enzymes"/>
</dbReference>
<dbReference type="InterPro" id="IPR011059">
    <property type="entry name" value="Metal-dep_hydrolase_composite"/>
</dbReference>
<protein>
    <submittedName>
        <fullName evidence="2">Cytosine deaminase</fullName>
    </submittedName>
</protein>
<evidence type="ECO:0000313" key="3">
    <source>
        <dbReference type="Proteomes" id="UP000597507"/>
    </source>
</evidence>
<dbReference type="AlphaFoldDB" id="A0A8J2ZA78"/>
<dbReference type="GO" id="GO:0016814">
    <property type="term" value="F:hydrolase activity, acting on carbon-nitrogen (but not peptide) bonds, in cyclic amidines"/>
    <property type="evidence" value="ECO:0007669"/>
    <property type="project" value="TreeGrafter"/>
</dbReference>
<dbReference type="SUPFAM" id="SSF51338">
    <property type="entry name" value="Composite domain of metallo-dependent hydrolases"/>
    <property type="match status" value="1"/>
</dbReference>
<proteinExistence type="predicted"/>
<dbReference type="RefSeq" id="WP_188899231.1">
    <property type="nucleotide sequence ID" value="NZ_BMKS01000003.1"/>
</dbReference>
<dbReference type="NCBIfam" id="NF004636">
    <property type="entry name" value="PRK05985.1"/>
    <property type="match status" value="1"/>
</dbReference>
<reference evidence="2 3" key="1">
    <citation type="journal article" date="2014" name="Int. J. Syst. Evol. Microbiol.">
        <title>Complete genome sequence of Corynebacterium casei LMG S-19264T (=DSM 44701T), isolated from a smear-ripened cheese.</title>
        <authorList>
            <consortium name="US DOE Joint Genome Institute (JGI-PGF)"/>
            <person name="Walter F."/>
            <person name="Albersmeier A."/>
            <person name="Kalinowski J."/>
            <person name="Ruckert C."/>
        </authorList>
    </citation>
    <scope>NUCLEOTIDE SEQUENCE [LARGE SCALE GENOMIC DNA]</scope>
    <source>
        <strain evidence="2 3">CGMCC 1.16330</strain>
    </source>
</reference>
<sequence>MARDPSDLLLLNARLPDGRQGAHILIRDGRIAALGEGPPPGAGAAAVFDLAGDLVLPGLVDGHMHLDKTLMGLPWTPHAAEPNRPSRIATDQRVLPALPLSTAARAGHLIRRCVAHGTAHIRTHADITPAFGLAALEGVLAAREAHAGAVTVQVVAFPQAGVMRHGPRAVAELLDAAIRAGADLVGGIDPCEIDRDPKGQLDAIFAIAERRGVGVDIHLHEPGELGLFSLQEICARAAALGMRGRVTVSHGFCLGGIAESRQQAAAEMMAEAGVALVTHGAGGAALPPLMLLRRAGVRVFCGNDDVRDTWSPYGTGDMLERAAIIGWRADLRHDPLLEELFAMASSEGAAALGIAGHGLAPGRPATFFTLPAQCIPDAIGAHPPRRLVFHAGRLVARDGAYCGPGGDGIAEGRASA</sequence>
<dbReference type="Gene3D" id="3.20.20.140">
    <property type="entry name" value="Metal-dependent hydrolases"/>
    <property type="match status" value="1"/>
</dbReference>
<dbReference type="Pfam" id="PF07969">
    <property type="entry name" value="Amidohydro_3"/>
    <property type="match status" value="1"/>
</dbReference>
<dbReference type="EMBL" id="BMKS01000003">
    <property type="protein sequence ID" value="GGG26776.1"/>
    <property type="molecule type" value="Genomic_DNA"/>
</dbReference>
<feature type="domain" description="Amidohydrolase 3" evidence="1">
    <location>
        <begin position="47"/>
        <end position="395"/>
    </location>
</feature>
<dbReference type="InterPro" id="IPR032466">
    <property type="entry name" value="Metal_Hydrolase"/>
</dbReference>
<dbReference type="PANTHER" id="PTHR32027:SF9">
    <property type="entry name" value="BLL3847 PROTEIN"/>
    <property type="match status" value="1"/>
</dbReference>
<keyword evidence="3" id="KW-1185">Reference proteome</keyword>
<evidence type="ECO:0000259" key="1">
    <source>
        <dbReference type="Pfam" id="PF07969"/>
    </source>
</evidence>
<dbReference type="PANTHER" id="PTHR32027">
    <property type="entry name" value="CYTOSINE DEAMINASE"/>
    <property type="match status" value="1"/>
</dbReference>
<dbReference type="Proteomes" id="UP000597507">
    <property type="component" value="Unassembled WGS sequence"/>
</dbReference>
<dbReference type="SUPFAM" id="SSF51556">
    <property type="entry name" value="Metallo-dependent hydrolases"/>
    <property type="match status" value="1"/>
</dbReference>
<dbReference type="InterPro" id="IPR013108">
    <property type="entry name" value="Amidohydro_3"/>
</dbReference>
<comment type="caution">
    <text evidence="2">The sequence shown here is derived from an EMBL/GenBank/DDBJ whole genome shotgun (WGS) entry which is preliminary data.</text>
</comment>
<organism evidence="2 3">
    <name type="scientific">Caldovatus sediminis</name>
    <dbReference type="NCBI Taxonomy" id="2041189"/>
    <lineage>
        <taxon>Bacteria</taxon>
        <taxon>Pseudomonadati</taxon>
        <taxon>Pseudomonadota</taxon>
        <taxon>Alphaproteobacteria</taxon>
        <taxon>Acetobacterales</taxon>
        <taxon>Roseomonadaceae</taxon>
        <taxon>Caldovatus</taxon>
    </lineage>
</organism>
<gene>
    <name evidence="2" type="ORF">GCM10010964_13380</name>
</gene>
<name>A0A8J2ZA78_9PROT</name>
<accession>A0A8J2ZA78</accession>
<dbReference type="CDD" id="cd01293">
    <property type="entry name" value="Bact_CD"/>
    <property type="match status" value="1"/>
</dbReference>
<dbReference type="Gene3D" id="2.30.40.10">
    <property type="entry name" value="Urease, subunit C, domain 1"/>
    <property type="match status" value="1"/>
</dbReference>
<evidence type="ECO:0000313" key="2">
    <source>
        <dbReference type="EMBL" id="GGG26776.1"/>
    </source>
</evidence>